<comment type="similarity">
    <text evidence="1">Belongs to the LysR transcriptional regulatory family.</text>
</comment>
<proteinExistence type="inferred from homology"/>
<dbReference type="Gene3D" id="3.40.190.10">
    <property type="entry name" value="Periplasmic binding protein-like II"/>
    <property type="match status" value="2"/>
</dbReference>
<dbReference type="GO" id="GO:0003700">
    <property type="term" value="F:DNA-binding transcription factor activity"/>
    <property type="evidence" value="ECO:0007669"/>
    <property type="project" value="InterPro"/>
</dbReference>
<organism evidence="6 7">
    <name type="scientific">Vibrio genomosp. F10 str. ZF-129</name>
    <dbReference type="NCBI Taxonomy" id="1187848"/>
    <lineage>
        <taxon>Bacteria</taxon>
        <taxon>Pseudomonadati</taxon>
        <taxon>Pseudomonadota</taxon>
        <taxon>Gammaproteobacteria</taxon>
        <taxon>Vibrionales</taxon>
        <taxon>Vibrionaceae</taxon>
        <taxon>Vibrio</taxon>
    </lineage>
</organism>
<dbReference type="SUPFAM" id="SSF53850">
    <property type="entry name" value="Periplasmic binding protein-like II"/>
    <property type="match status" value="1"/>
</dbReference>
<dbReference type="PROSITE" id="PS50931">
    <property type="entry name" value="HTH_LYSR"/>
    <property type="match status" value="1"/>
</dbReference>
<dbReference type="eggNOG" id="COG0583">
    <property type="taxonomic scope" value="Bacteria"/>
</dbReference>
<dbReference type="RefSeq" id="WP_017039385.1">
    <property type="nucleotide sequence ID" value="NZ_AJYQ02000119.1"/>
</dbReference>
<reference evidence="6 7" key="1">
    <citation type="journal article" date="2012" name="Science">
        <title>Ecological populations of bacteria act as socially cohesive units of antibiotic production and resistance.</title>
        <authorList>
            <person name="Cordero O.X."/>
            <person name="Wildschutte H."/>
            <person name="Kirkup B."/>
            <person name="Proehl S."/>
            <person name="Ngo L."/>
            <person name="Hussain F."/>
            <person name="Le Roux F."/>
            <person name="Mincer T."/>
            <person name="Polz M.F."/>
        </authorList>
    </citation>
    <scope>NUCLEOTIDE SEQUENCE [LARGE SCALE GENOMIC DNA]</scope>
    <source>
        <strain evidence="6 7">ZF-129</strain>
    </source>
</reference>
<dbReference type="InterPro" id="IPR000847">
    <property type="entry name" value="LysR_HTH_N"/>
</dbReference>
<evidence type="ECO:0000259" key="5">
    <source>
        <dbReference type="PROSITE" id="PS50931"/>
    </source>
</evidence>
<dbReference type="OrthoDB" id="9067838at2"/>
<dbReference type="PRINTS" id="PR00039">
    <property type="entry name" value="HTHLYSR"/>
</dbReference>
<dbReference type="GO" id="GO:0032993">
    <property type="term" value="C:protein-DNA complex"/>
    <property type="evidence" value="ECO:0007669"/>
    <property type="project" value="TreeGrafter"/>
</dbReference>
<dbReference type="Pfam" id="PF00126">
    <property type="entry name" value="HTH_1"/>
    <property type="match status" value="1"/>
</dbReference>
<gene>
    <name evidence="6" type="ORF">A1QO_12355</name>
</gene>
<evidence type="ECO:0000256" key="3">
    <source>
        <dbReference type="ARBA" id="ARBA00023125"/>
    </source>
</evidence>
<protein>
    <submittedName>
        <fullName evidence="6">LysR family transcriptional regulator</fullName>
    </submittedName>
</protein>
<evidence type="ECO:0000313" key="6">
    <source>
        <dbReference type="EMBL" id="OEE31925.1"/>
    </source>
</evidence>
<dbReference type="Gene3D" id="1.10.10.10">
    <property type="entry name" value="Winged helix-like DNA-binding domain superfamily/Winged helix DNA-binding domain"/>
    <property type="match status" value="1"/>
</dbReference>
<feature type="domain" description="HTH lysR-type" evidence="5">
    <location>
        <begin position="1"/>
        <end position="58"/>
    </location>
</feature>
<keyword evidence="3" id="KW-0238">DNA-binding</keyword>
<comment type="caution">
    <text evidence="6">The sequence shown here is derived from an EMBL/GenBank/DDBJ whole genome shotgun (WGS) entry which is preliminary data.</text>
</comment>
<accession>A0A1E5BC08</accession>
<dbReference type="PANTHER" id="PTHR30346">
    <property type="entry name" value="TRANSCRIPTIONAL DUAL REGULATOR HCAR-RELATED"/>
    <property type="match status" value="1"/>
</dbReference>
<dbReference type="GO" id="GO:0003677">
    <property type="term" value="F:DNA binding"/>
    <property type="evidence" value="ECO:0007669"/>
    <property type="project" value="UniProtKB-KW"/>
</dbReference>
<dbReference type="InterPro" id="IPR005119">
    <property type="entry name" value="LysR_subst-bd"/>
</dbReference>
<dbReference type="SUPFAM" id="SSF46785">
    <property type="entry name" value="Winged helix' DNA-binding domain"/>
    <property type="match status" value="1"/>
</dbReference>
<dbReference type="Pfam" id="PF03466">
    <property type="entry name" value="LysR_substrate"/>
    <property type="match status" value="1"/>
</dbReference>
<name>A0A1E5BC08_9VIBR</name>
<evidence type="ECO:0000256" key="2">
    <source>
        <dbReference type="ARBA" id="ARBA00023015"/>
    </source>
</evidence>
<evidence type="ECO:0000313" key="7">
    <source>
        <dbReference type="Proteomes" id="UP000094741"/>
    </source>
</evidence>
<sequence>MDFVDLRTFCQLAVDGNYRVASEHLHITQSALTKKIQRLEAFCGVVLFERGRQGASLTAAGVALLPEAQRIVSSFESYKSLTQRVAKGIAGNLNIGFGISSYHLAPDYIAKFKKHYPEIHITLNDIPSQKQSEFLLLGDLHLSFSRLPTVAPLKGVKLCTDHLVLATHRSQIIDKKKLWFSLDSIDYLQLNPERGKGLSQQINLLLEEHEKKLNVVQEADDIQTLLALVSANLGFTIVPASVKHIANEHVAFWELSGVNSSWDVGLIWNEQLESFAKDNFIQFVEKMQIERYW</sequence>
<evidence type="ECO:0000256" key="1">
    <source>
        <dbReference type="ARBA" id="ARBA00009437"/>
    </source>
</evidence>
<dbReference type="InterPro" id="IPR036388">
    <property type="entry name" value="WH-like_DNA-bd_sf"/>
</dbReference>
<keyword evidence="4" id="KW-0804">Transcription</keyword>
<dbReference type="CDD" id="cd08414">
    <property type="entry name" value="PBP2_LTTR_aromatics_like"/>
    <property type="match status" value="1"/>
</dbReference>
<dbReference type="InterPro" id="IPR036390">
    <property type="entry name" value="WH_DNA-bd_sf"/>
</dbReference>
<dbReference type="AlphaFoldDB" id="A0A1E5BC08"/>
<keyword evidence="2" id="KW-0805">Transcription regulation</keyword>
<evidence type="ECO:0000256" key="4">
    <source>
        <dbReference type="ARBA" id="ARBA00023163"/>
    </source>
</evidence>
<dbReference type="EMBL" id="AJYQ02000119">
    <property type="protein sequence ID" value="OEE31925.1"/>
    <property type="molecule type" value="Genomic_DNA"/>
</dbReference>
<dbReference type="PANTHER" id="PTHR30346:SF17">
    <property type="entry name" value="LYSR FAMILY TRANSCRIPTIONAL REGULATOR"/>
    <property type="match status" value="1"/>
</dbReference>
<dbReference type="Proteomes" id="UP000094741">
    <property type="component" value="Unassembled WGS sequence"/>
</dbReference>
<dbReference type="STRING" id="1187848.A1QO_12355"/>